<dbReference type="PANTHER" id="PTHR43806">
    <property type="entry name" value="PEPTIDASE S8"/>
    <property type="match status" value="1"/>
</dbReference>
<protein>
    <submittedName>
        <fullName evidence="8">S8 family serine peptidase</fullName>
    </submittedName>
</protein>
<gene>
    <name evidence="8" type="ORF">NR989_07120</name>
</gene>
<dbReference type="InterPro" id="IPR022398">
    <property type="entry name" value="Peptidase_S8_His-AS"/>
</dbReference>
<dbReference type="InterPro" id="IPR050131">
    <property type="entry name" value="Peptidase_S8_subtilisin-like"/>
</dbReference>
<evidence type="ECO:0000313" key="8">
    <source>
        <dbReference type="EMBL" id="WEJ61783.1"/>
    </source>
</evidence>
<evidence type="ECO:0000259" key="7">
    <source>
        <dbReference type="Pfam" id="PF00082"/>
    </source>
</evidence>
<dbReference type="InterPro" id="IPR023828">
    <property type="entry name" value="Peptidase_S8_Ser-AS"/>
</dbReference>
<accession>A0ABY8CBJ4</accession>
<dbReference type="InterPro" id="IPR000209">
    <property type="entry name" value="Peptidase_S8/S53_dom"/>
</dbReference>
<name>A0ABY8CBJ4_9GAMM</name>
<organism evidence="8 9">
    <name type="scientific">Thiomicrorhabdus lithotrophica</name>
    <dbReference type="NCBI Taxonomy" id="2949997"/>
    <lineage>
        <taxon>Bacteria</taxon>
        <taxon>Pseudomonadati</taxon>
        <taxon>Pseudomonadota</taxon>
        <taxon>Gammaproteobacteria</taxon>
        <taxon>Thiotrichales</taxon>
        <taxon>Piscirickettsiaceae</taxon>
        <taxon>Thiomicrorhabdus</taxon>
    </lineage>
</organism>
<evidence type="ECO:0000256" key="3">
    <source>
        <dbReference type="ARBA" id="ARBA00022801"/>
    </source>
</evidence>
<dbReference type="PROSITE" id="PS51892">
    <property type="entry name" value="SUBTILASE"/>
    <property type="match status" value="1"/>
</dbReference>
<evidence type="ECO:0000256" key="1">
    <source>
        <dbReference type="ARBA" id="ARBA00011073"/>
    </source>
</evidence>
<dbReference type="Pfam" id="PF00082">
    <property type="entry name" value="Peptidase_S8"/>
    <property type="match status" value="1"/>
</dbReference>
<feature type="active site" description="Charge relay system" evidence="5">
    <location>
        <position position="365"/>
    </location>
</feature>
<dbReference type="RefSeq" id="WP_275594042.1">
    <property type="nucleotide sequence ID" value="NZ_CP102381.1"/>
</dbReference>
<dbReference type="InterPro" id="IPR015500">
    <property type="entry name" value="Peptidase_S8_subtilisin-rel"/>
</dbReference>
<evidence type="ECO:0000256" key="6">
    <source>
        <dbReference type="RuleBase" id="RU003355"/>
    </source>
</evidence>
<feature type="domain" description="Peptidase S8/S53" evidence="7">
    <location>
        <begin position="107"/>
        <end position="413"/>
    </location>
</feature>
<proteinExistence type="inferred from homology"/>
<dbReference type="Gene3D" id="3.40.50.200">
    <property type="entry name" value="Peptidase S8/S53 domain"/>
    <property type="match status" value="1"/>
</dbReference>
<keyword evidence="2 5" id="KW-0645">Protease</keyword>
<comment type="similarity">
    <text evidence="1 5 6">Belongs to the peptidase S8 family.</text>
</comment>
<dbReference type="EMBL" id="CP102381">
    <property type="protein sequence ID" value="WEJ61783.1"/>
    <property type="molecule type" value="Genomic_DNA"/>
</dbReference>
<evidence type="ECO:0000313" key="9">
    <source>
        <dbReference type="Proteomes" id="UP001222275"/>
    </source>
</evidence>
<evidence type="ECO:0000256" key="2">
    <source>
        <dbReference type="ARBA" id="ARBA00022670"/>
    </source>
</evidence>
<reference evidence="8 9" key="1">
    <citation type="submission" date="2022-06" db="EMBL/GenBank/DDBJ databases">
        <title>Thiomicrohabdus sp. nov, an obligately chemolithoautotrophic, sulfur-oxidizing bacterium isolated from beach of Guanyin Mountain. Amoy.</title>
        <authorList>
            <person name="Zhu H."/>
        </authorList>
    </citation>
    <scope>NUCLEOTIDE SEQUENCE [LARGE SCALE GENOMIC DNA]</scope>
    <source>
        <strain evidence="8 9">XGS-01</strain>
    </source>
</reference>
<dbReference type="InterPro" id="IPR023827">
    <property type="entry name" value="Peptidase_S8_Asp-AS"/>
</dbReference>
<evidence type="ECO:0000256" key="5">
    <source>
        <dbReference type="PROSITE-ProRule" id="PRU01240"/>
    </source>
</evidence>
<dbReference type="PROSITE" id="PS00137">
    <property type="entry name" value="SUBTILASE_HIS"/>
    <property type="match status" value="1"/>
</dbReference>
<dbReference type="Proteomes" id="UP001222275">
    <property type="component" value="Chromosome"/>
</dbReference>
<feature type="active site" description="Charge relay system" evidence="5">
    <location>
        <position position="167"/>
    </location>
</feature>
<dbReference type="InterPro" id="IPR036852">
    <property type="entry name" value="Peptidase_S8/S53_dom_sf"/>
</dbReference>
<dbReference type="PANTHER" id="PTHR43806:SF11">
    <property type="entry name" value="CEREVISIN-RELATED"/>
    <property type="match status" value="1"/>
</dbReference>
<feature type="active site" description="Charge relay system" evidence="5">
    <location>
        <position position="116"/>
    </location>
</feature>
<dbReference type="PRINTS" id="PR00723">
    <property type="entry name" value="SUBTILISIN"/>
</dbReference>
<keyword evidence="4 5" id="KW-0720">Serine protease</keyword>
<keyword evidence="3 5" id="KW-0378">Hydrolase</keyword>
<dbReference type="SUPFAM" id="SSF52743">
    <property type="entry name" value="Subtilisin-like"/>
    <property type="match status" value="1"/>
</dbReference>
<dbReference type="PROSITE" id="PS00136">
    <property type="entry name" value="SUBTILASE_ASP"/>
    <property type="match status" value="1"/>
</dbReference>
<evidence type="ECO:0000256" key="4">
    <source>
        <dbReference type="ARBA" id="ARBA00022825"/>
    </source>
</evidence>
<sequence>MKLDLCEITKVVCQKRDATFTQNKQANKLKHYPRGYFTRTLISVLILTSLTACGGGGGGGSTTPVLPDPEYIIPIEPISVADVPLSGTYKQQTITNADDVWALGHKGQNITIGVVDSGVNQNHVDFYDDNGYSRINWTDARSIEYILAEDSIDYTYDYRDIDTPDFHGTHVSSIALGREYGIAPEATLLPVNVFFDKGSAYNIAIHEAVTYLASKAPIINASITGMVNFSNVGGSSSEFNSYLTTLQTYDSALVVAAGNGDSIGNDNIGDPIGAEHFNNTTVQNLAIESSIDNQVLSVIAIDDSGVRANFSDYPGSCADVIGGCNDSEALTMTEIQNTFISAPGTFIEAADGSNTTGSVSYSGTSMAAPVVSGGLALLMSAWNQLTIQDAVRILKETANNTGVYANASIYGVGLIDILAAIGPIGDLESSASSTASYSLTESTASIPASLSGLAKISALKSVAYFDDYNRDYSVDITPAIRIEKTPLDWNQFWVNSHSNLATSVELDDYALSVSFDNTQYKAIKSLALQNQYSTFQYFKNSSNSVIETSNNPLASNFYSNNQQDFGATLVMQQAITPKLALFTAVQEQDNSFSRVQNTQNETLAQVQTMGLSYQLTHNLSLGLSSQLRQEQDSLMGLQGSGTFSFGENNQSQLNTLSLQYSYNDIQLFSQFQQGQLLSSNQAPGSYINIEQAEMGQFKLGVMQILSPQTSWGLQTFNYNRLLQSDISLTLPVGMNSTGKVENQTIRYSQKNSLQPDTVELFYKAGSANALKFQLNAIHSPDDSGFGLKLYQRF</sequence>
<keyword evidence="9" id="KW-1185">Reference proteome</keyword>
<dbReference type="PROSITE" id="PS00138">
    <property type="entry name" value="SUBTILASE_SER"/>
    <property type="match status" value="1"/>
</dbReference>